<gene>
    <name evidence="3" type="ORF">VKT23_016952</name>
</gene>
<evidence type="ECO:0000256" key="2">
    <source>
        <dbReference type="SAM" id="SignalP"/>
    </source>
</evidence>
<dbReference type="Proteomes" id="UP001498398">
    <property type="component" value="Unassembled WGS sequence"/>
</dbReference>
<evidence type="ECO:0000313" key="3">
    <source>
        <dbReference type="EMBL" id="KAK7440604.1"/>
    </source>
</evidence>
<evidence type="ECO:0000313" key="4">
    <source>
        <dbReference type="Proteomes" id="UP001498398"/>
    </source>
</evidence>
<sequence length="147" mass="16641">MSMFSRWLLLSLILVCYVYAAPIEQGDLTESNNTSVKLSCVDTDSDDNENRSTQDIVWSCVVTIFACTWVSIHPNIPGLNEGCLTKFFRRVGVTVLALLAPELVVIWALRQWLASRRLAKEYADLGWQQVHGFFVIMGGFMLYDVVM</sequence>
<keyword evidence="4" id="KW-1185">Reference proteome</keyword>
<feature type="transmembrane region" description="Helical" evidence="1">
    <location>
        <begin position="129"/>
        <end position="146"/>
    </location>
</feature>
<dbReference type="PANTHER" id="PTHR35043">
    <property type="entry name" value="TRANSCRIPTION FACTOR DOMAIN-CONTAINING PROTEIN"/>
    <property type="match status" value="1"/>
</dbReference>
<proteinExistence type="predicted"/>
<protein>
    <submittedName>
        <fullName evidence="3">Uncharacterized protein</fullName>
    </submittedName>
</protein>
<comment type="caution">
    <text evidence="3">The sequence shown here is derived from an EMBL/GenBank/DDBJ whole genome shotgun (WGS) entry which is preliminary data.</text>
</comment>
<keyword evidence="1" id="KW-1133">Transmembrane helix</keyword>
<name>A0ABR1IWC1_9AGAR</name>
<dbReference type="PANTHER" id="PTHR35043:SF7">
    <property type="entry name" value="TRANSCRIPTION FACTOR DOMAIN-CONTAINING PROTEIN"/>
    <property type="match status" value="1"/>
</dbReference>
<feature type="transmembrane region" description="Helical" evidence="1">
    <location>
        <begin position="56"/>
        <end position="76"/>
    </location>
</feature>
<keyword evidence="1" id="KW-0472">Membrane</keyword>
<feature type="transmembrane region" description="Helical" evidence="1">
    <location>
        <begin position="88"/>
        <end position="109"/>
    </location>
</feature>
<keyword evidence="2" id="KW-0732">Signal</keyword>
<evidence type="ECO:0000256" key="1">
    <source>
        <dbReference type="SAM" id="Phobius"/>
    </source>
</evidence>
<keyword evidence="1" id="KW-0812">Transmembrane</keyword>
<feature type="signal peptide" evidence="2">
    <location>
        <begin position="1"/>
        <end position="20"/>
    </location>
</feature>
<organism evidence="3 4">
    <name type="scientific">Marasmiellus scandens</name>
    <dbReference type="NCBI Taxonomy" id="2682957"/>
    <lineage>
        <taxon>Eukaryota</taxon>
        <taxon>Fungi</taxon>
        <taxon>Dikarya</taxon>
        <taxon>Basidiomycota</taxon>
        <taxon>Agaricomycotina</taxon>
        <taxon>Agaricomycetes</taxon>
        <taxon>Agaricomycetidae</taxon>
        <taxon>Agaricales</taxon>
        <taxon>Marasmiineae</taxon>
        <taxon>Omphalotaceae</taxon>
        <taxon>Marasmiellus</taxon>
    </lineage>
</organism>
<dbReference type="EMBL" id="JBANRG010000067">
    <property type="protein sequence ID" value="KAK7440604.1"/>
    <property type="molecule type" value="Genomic_DNA"/>
</dbReference>
<reference evidence="3 4" key="1">
    <citation type="submission" date="2024-01" db="EMBL/GenBank/DDBJ databases">
        <title>A draft genome for the cacao thread blight pathogen Marasmiellus scandens.</title>
        <authorList>
            <person name="Baruah I.K."/>
            <person name="Leung J."/>
            <person name="Bukari Y."/>
            <person name="Amoako-Attah I."/>
            <person name="Meinhardt L.W."/>
            <person name="Bailey B.A."/>
            <person name="Cohen S.P."/>
        </authorList>
    </citation>
    <scope>NUCLEOTIDE SEQUENCE [LARGE SCALE GENOMIC DNA]</scope>
    <source>
        <strain evidence="3 4">GH-19</strain>
    </source>
</reference>
<feature type="chain" id="PRO_5047249725" evidence="2">
    <location>
        <begin position="21"/>
        <end position="147"/>
    </location>
</feature>
<accession>A0ABR1IWC1</accession>